<evidence type="ECO:0000313" key="2">
    <source>
        <dbReference type="Proteomes" id="UP000254866"/>
    </source>
</evidence>
<sequence length="255" mass="29615">MTALLADYRAKMLRWNKEILECEMKTQFLQDVAGNIRKPWEDWDSDDEQEILDDIVEELWTGLDKYEILNTVERHADLFDHIPDGTIDFVQSSEKQAEQLLELETALNESVAEDRRPITIPEDFKILSSLVGGLTGPGFGKDQIYTSLYFNGALMNMEQPEDIAKDIDMLPENGFEVVCGWKIAEDDHQTRIYAVYMRFTPENKKPKEFTWEYVTRFEAGPSGDNYKSVEELIEGWLKTHRRGIVEYQGKDVFLL</sequence>
<evidence type="ECO:0000313" key="1">
    <source>
        <dbReference type="EMBL" id="RDL33704.1"/>
    </source>
</evidence>
<dbReference type="RefSeq" id="XP_031866986.1">
    <property type="nucleotide sequence ID" value="XM_032016695.1"/>
</dbReference>
<dbReference type="EMBL" id="NPIC01000008">
    <property type="protein sequence ID" value="RDL33704.1"/>
    <property type="molecule type" value="Genomic_DNA"/>
</dbReference>
<accession>A0A370TFN2</accession>
<reference evidence="1 2" key="1">
    <citation type="journal article" date="2018" name="IMA Fungus">
        <title>IMA Genome-F 9: Draft genome sequence of Annulohypoxylon stygium, Aspergillus mulundensis, Berkeleyomyces basicola (syn. Thielaviopsis basicola), Ceratocystis smalleyi, two Cercospora beticola strains, Coleophoma cylindrospora, Fusarium fracticaudum, Phialophora cf. hyalina, and Morchella septimelata.</title>
        <authorList>
            <person name="Wingfield B.D."/>
            <person name="Bills G.F."/>
            <person name="Dong Y."/>
            <person name="Huang W."/>
            <person name="Nel W.J."/>
            <person name="Swalarsk-Parry B.S."/>
            <person name="Vaghefi N."/>
            <person name="Wilken P.M."/>
            <person name="An Z."/>
            <person name="de Beer Z.W."/>
            <person name="De Vos L."/>
            <person name="Chen L."/>
            <person name="Duong T.A."/>
            <person name="Gao Y."/>
            <person name="Hammerbacher A."/>
            <person name="Kikkert J.R."/>
            <person name="Li Y."/>
            <person name="Li H."/>
            <person name="Li K."/>
            <person name="Li Q."/>
            <person name="Liu X."/>
            <person name="Ma X."/>
            <person name="Naidoo K."/>
            <person name="Pethybridge S.J."/>
            <person name="Sun J."/>
            <person name="Steenkamp E.T."/>
            <person name="van der Nest M.A."/>
            <person name="van Wyk S."/>
            <person name="Wingfield M.J."/>
            <person name="Xiong C."/>
            <person name="Yue Q."/>
            <person name="Zhang X."/>
        </authorList>
    </citation>
    <scope>NUCLEOTIDE SEQUENCE [LARGE SCALE GENOMIC DNA]</scope>
    <source>
        <strain evidence="1 2">BP 5553</strain>
    </source>
</reference>
<organism evidence="1 2">
    <name type="scientific">Venustampulla echinocandica</name>
    <dbReference type="NCBI Taxonomy" id="2656787"/>
    <lineage>
        <taxon>Eukaryota</taxon>
        <taxon>Fungi</taxon>
        <taxon>Dikarya</taxon>
        <taxon>Ascomycota</taxon>
        <taxon>Pezizomycotina</taxon>
        <taxon>Leotiomycetes</taxon>
        <taxon>Helotiales</taxon>
        <taxon>Pleuroascaceae</taxon>
        <taxon>Venustampulla</taxon>
    </lineage>
</organism>
<gene>
    <name evidence="1" type="ORF">BP5553_08072</name>
</gene>
<comment type="caution">
    <text evidence="1">The sequence shown here is derived from an EMBL/GenBank/DDBJ whole genome shotgun (WGS) entry which is preliminary data.</text>
</comment>
<name>A0A370TFN2_9HELO</name>
<dbReference type="AlphaFoldDB" id="A0A370TFN2"/>
<proteinExistence type="predicted"/>
<protein>
    <submittedName>
        <fullName evidence="1">Uncharacterized protein</fullName>
    </submittedName>
</protein>
<dbReference type="Proteomes" id="UP000254866">
    <property type="component" value="Unassembled WGS sequence"/>
</dbReference>
<dbReference type="GeneID" id="43600921"/>
<keyword evidence="2" id="KW-1185">Reference proteome</keyword>